<dbReference type="PROSITE" id="PS50043">
    <property type="entry name" value="HTH_LUXR_2"/>
    <property type="match status" value="1"/>
</dbReference>
<dbReference type="RefSeq" id="WP_114927096.1">
    <property type="nucleotide sequence ID" value="NZ_CP031229.1"/>
</dbReference>
<dbReference type="AlphaFoldDB" id="A0A345NJX3"/>
<dbReference type="InterPro" id="IPR036388">
    <property type="entry name" value="WH-like_DNA-bd_sf"/>
</dbReference>
<reference evidence="5 6" key="1">
    <citation type="submission" date="2018-07" db="EMBL/GenBank/DDBJ databases">
        <title>Complete genome sequencing of Ornithinimicrobium sp. AMA3305.</title>
        <authorList>
            <person name="Bae J.-W."/>
        </authorList>
    </citation>
    <scope>NUCLEOTIDE SEQUENCE [LARGE SCALE GENOMIC DNA]</scope>
    <source>
        <strain evidence="5 6">AMA3305</strain>
    </source>
</reference>
<dbReference type="PRINTS" id="PR00038">
    <property type="entry name" value="HTHLUXR"/>
</dbReference>
<evidence type="ECO:0000313" key="5">
    <source>
        <dbReference type="EMBL" id="AXH95331.1"/>
    </source>
</evidence>
<evidence type="ECO:0000256" key="3">
    <source>
        <dbReference type="ARBA" id="ARBA00023163"/>
    </source>
</evidence>
<organism evidence="5 6">
    <name type="scientific">Ornithinimicrobium avium</name>
    <dbReference type="NCBI Taxonomy" id="2283195"/>
    <lineage>
        <taxon>Bacteria</taxon>
        <taxon>Bacillati</taxon>
        <taxon>Actinomycetota</taxon>
        <taxon>Actinomycetes</taxon>
        <taxon>Micrococcales</taxon>
        <taxon>Ornithinimicrobiaceae</taxon>
        <taxon>Ornithinimicrobium</taxon>
    </lineage>
</organism>
<protein>
    <submittedName>
        <fullName evidence="5">DNA-binding response regulator</fullName>
    </submittedName>
</protein>
<gene>
    <name evidence="5" type="ORF">DV701_03565</name>
</gene>
<dbReference type="InterPro" id="IPR013321">
    <property type="entry name" value="Arc_rbn_hlx_hlx"/>
</dbReference>
<dbReference type="Pfam" id="PF22513">
    <property type="entry name" value="FitA-like_RHH"/>
    <property type="match status" value="1"/>
</dbReference>
<evidence type="ECO:0000259" key="4">
    <source>
        <dbReference type="PROSITE" id="PS50043"/>
    </source>
</evidence>
<dbReference type="OrthoDB" id="27092at2"/>
<proteinExistence type="predicted"/>
<keyword evidence="3" id="KW-0804">Transcription</keyword>
<dbReference type="CDD" id="cd06170">
    <property type="entry name" value="LuxR_C_like"/>
    <property type="match status" value="1"/>
</dbReference>
<dbReference type="InterPro" id="IPR010985">
    <property type="entry name" value="Ribbon_hlx_hlx"/>
</dbReference>
<dbReference type="SUPFAM" id="SSF46894">
    <property type="entry name" value="C-terminal effector domain of the bipartite response regulators"/>
    <property type="match status" value="1"/>
</dbReference>
<dbReference type="SMART" id="SM00421">
    <property type="entry name" value="HTH_LUXR"/>
    <property type="match status" value="1"/>
</dbReference>
<dbReference type="Proteomes" id="UP000253790">
    <property type="component" value="Chromosome"/>
</dbReference>
<keyword evidence="2 5" id="KW-0238">DNA-binding</keyword>
<evidence type="ECO:0000256" key="2">
    <source>
        <dbReference type="ARBA" id="ARBA00023125"/>
    </source>
</evidence>
<dbReference type="PANTHER" id="PTHR44688:SF16">
    <property type="entry name" value="DNA-BINDING TRANSCRIPTIONAL ACTIVATOR DEVR_DOSR"/>
    <property type="match status" value="1"/>
</dbReference>
<dbReference type="SUPFAM" id="SSF47598">
    <property type="entry name" value="Ribbon-helix-helix"/>
    <property type="match status" value="1"/>
</dbReference>
<keyword evidence="1" id="KW-0805">Transcription regulation</keyword>
<dbReference type="InterPro" id="IPR016032">
    <property type="entry name" value="Sig_transdc_resp-reg_C-effctor"/>
</dbReference>
<evidence type="ECO:0000256" key="1">
    <source>
        <dbReference type="ARBA" id="ARBA00023015"/>
    </source>
</evidence>
<dbReference type="GO" id="GO:0003677">
    <property type="term" value="F:DNA binding"/>
    <property type="evidence" value="ECO:0007669"/>
    <property type="project" value="UniProtKB-KW"/>
</dbReference>
<dbReference type="PANTHER" id="PTHR44688">
    <property type="entry name" value="DNA-BINDING TRANSCRIPTIONAL ACTIVATOR DEVR_DOSR"/>
    <property type="match status" value="1"/>
</dbReference>
<sequence length="125" mass="13236">MNTVTVRGMDEKVHRRLQQQAAANRRSVEAEARAILTAALTSVARAVAACPGPLTAGEDRVAGLVAQGWSNRQIADQLHLSERTVEAHVSAILRKLCLRSRAGVASWVTARTPAQDGATGTSVPT</sequence>
<feature type="domain" description="HTH luxR-type" evidence="4">
    <location>
        <begin position="47"/>
        <end position="112"/>
    </location>
</feature>
<dbReference type="InterPro" id="IPR000792">
    <property type="entry name" value="Tscrpt_reg_LuxR_C"/>
</dbReference>
<dbReference type="InterPro" id="IPR053853">
    <property type="entry name" value="FitA-like_RHH"/>
</dbReference>
<accession>A0A345NJX3</accession>
<dbReference type="KEGG" id="orn:DV701_03565"/>
<name>A0A345NJX3_9MICO</name>
<dbReference type="Pfam" id="PF00196">
    <property type="entry name" value="GerE"/>
    <property type="match status" value="1"/>
</dbReference>
<evidence type="ECO:0000313" key="6">
    <source>
        <dbReference type="Proteomes" id="UP000253790"/>
    </source>
</evidence>
<keyword evidence="6" id="KW-1185">Reference proteome</keyword>
<dbReference type="GO" id="GO:0006355">
    <property type="term" value="P:regulation of DNA-templated transcription"/>
    <property type="evidence" value="ECO:0007669"/>
    <property type="project" value="InterPro"/>
</dbReference>
<dbReference type="PROSITE" id="PS00622">
    <property type="entry name" value="HTH_LUXR_1"/>
    <property type="match status" value="1"/>
</dbReference>
<dbReference type="Gene3D" id="1.10.10.10">
    <property type="entry name" value="Winged helix-like DNA-binding domain superfamily/Winged helix DNA-binding domain"/>
    <property type="match status" value="1"/>
</dbReference>
<dbReference type="EMBL" id="CP031229">
    <property type="protein sequence ID" value="AXH95331.1"/>
    <property type="molecule type" value="Genomic_DNA"/>
</dbReference>
<dbReference type="Gene3D" id="1.10.1220.10">
    <property type="entry name" value="Met repressor-like"/>
    <property type="match status" value="1"/>
</dbReference>